<dbReference type="Pfam" id="PF18005">
    <property type="entry name" value="eIF3m_C_helix"/>
    <property type="match status" value="1"/>
</dbReference>
<dbReference type="GO" id="GO:0003743">
    <property type="term" value="F:translation initiation factor activity"/>
    <property type="evidence" value="ECO:0007669"/>
    <property type="project" value="UniProtKB-UniRule"/>
</dbReference>
<evidence type="ECO:0000259" key="6">
    <source>
        <dbReference type="PROSITE" id="PS50250"/>
    </source>
</evidence>
<dbReference type="InterPro" id="IPR000717">
    <property type="entry name" value="PCI_dom"/>
</dbReference>
<dbReference type="InterPro" id="IPR045237">
    <property type="entry name" value="COPS7/eIF3m"/>
</dbReference>
<keyword evidence="4 5" id="KW-0648">Protein biosynthesis</keyword>
<evidence type="ECO:0000256" key="5">
    <source>
        <dbReference type="HAMAP-Rule" id="MF_03012"/>
    </source>
</evidence>
<keyword evidence="8" id="KW-1185">Reference proteome</keyword>
<comment type="function">
    <text evidence="5">Component of the eukaryotic translation initiation factor 3 (eIF-3) complex, which is involved in protein synthesis of a specialized repertoire of mRNAs and, together with other initiation factors, stimulates binding of mRNA and methionyl-tRNAi to the 40S ribosome. The eIF-3 complex specifically targets and initiates translation of a subset of mRNAs involved in cell proliferation.</text>
</comment>
<reference evidence="7 8" key="1">
    <citation type="submission" date="2018-02" db="EMBL/GenBank/DDBJ databases">
        <title>Genome sequence of the basidiomycete white-rot fungus Phlebia centrifuga.</title>
        <authorList>
            <person name="Granchi Z."/>
            <person name="Peng M."/>
            <person name="de Vries R.P."/>
            <person name="Hilden K."/>
            <person name="Makela M.R."/>
            <person name="Grigoriev I."/>
            <person name="Riley R."/>
        </authorList>
    </citation>
    <scope>NUCLEOTIDE SEQUENCE [LARGE SCALE GENOMIC DNA]</scope>
    <source>
        <strain evidence="7 8">FBCC195</strain>
    </source>
</reference>
<organism evidence="7 8">
    <name type="scientific">Hermanssonia centrifuga</name>
    <dbReference type="NCBI Taxonomy" id="98765"/>
    <lineage>
        <taxon>Eukaryota</taxon>
        <taxon>Fungi</taxon>
        <taxon>Dikarya</taxon>
        <taxon>Basidiomycota</taxon>
        <taxon>Agaricomycotina</taxon>
        <taxon>Agaricomycetes</taxon>
        <taxon>Polyporales</taxon>
        <taxon>Meruliaceae</taxon>
        <taxon>Hermanssonia</taxon>
    </lineage>
</organism>
<dbReference type="GO" id="GO:0016282">
    <property type="term" value="C:eukaryotic 43S preinitiation complex"/>
    <property type="evidence" value="ECO:0007669"/>
    <property type="project" value="UniProtKB-UniRule"/>
</dbReference>
<dbReference type="PANTHER" id="PTHR15350">
    <property type="entry name" value="COP9 SIGNALOSOME COMPLEX SUBUNIT 7/DENDRITIC CELL PROTEIN GA17"/>
    <property type="match status" value="1"/>
</dbReference>
<dbReference type="Pfam" id="PF01399">
    <property type="entry name" value="PCI"/>
    <property type="match status" value="1"/>
</dbReference>
<dbReference type="GO" id="GO:0033290">
    <property type="term" value="C:eukaryotic 48S preinitiation complex"/>
    <property type="evidence" value="ECO:0007669"/>
    <property type="project" value="UniProtKB-UniRule"/>
</dbReference>
<dbReference type="OrthoDB" id="10267031at2759"/>
<evidence type="ECO:0000256" key="2">
    <source>
        <dbReference type="ARBA" id="ARBA00022490"/>
    </source>
</evidence>
<dbReference type="HAMAP" id="MF_03012">
    <property type="entry name" value="eIF3m"/>
    <property type="match status" value="1"/>
</dbReference>
<dbReference type="InterPro" id="IPR027528">
    <property type="entry name" value="eIF3m"/>
</dbReference>
<comment type="caution">
    <text evidence="7">The sequence shown here is derived from an EMBL/GenBank/DDBJ whole genome shotgun (WGS) entry which is preliminary data.</text>
</comment>
<protein>
    <recommendedName>
        <fullName evidence="5">Eukaryotic translation initiation factor 3 subunit M</fullName>
        <shortName evidence="5">eIF3m</shortName>
    </recommendedName>
</protein>
<evidence type="ECO:0000313" key="8">
    <source>
        <dbReference type="Proteomes" id="UP000186601"/>
    </source>
</evidence>
<sequence length="430" mass="47769">MSVPDAISVFAEGTFEEQIKELVNYLSHGRSDEEKAALIQSFETLLLPQEGQKPIDEDEERRKKVVTMVVDQTQGLGDGTEREIEGYFNLLFAHILSAFSSDASETKDHLNTLLQTITSSPESSSIKYRILSNLFNAIPRSSSLRLKVNKTLVEVASENDELNHLHLSVSEVEKWLSEWQVTSEEKTAYLKTLVDVFAQAGDLDASYQFKLAYVRSLPSSKVESAALDVIATALRQQNVFDFDPIYRLEAVTSVKDSDLYSLLHIFLNDGLSEYKAWLGSHHEILAKNDLDEAQLERKIRLLSLTTLAFQNVGRDLPYSAIAVVLQVEPSEVERWVIDDSGLPVIRVGLVVGKLSQTAQTLHVVRATPRAFEHEQWETLEKRLVAWKTGLASVLEVVMAAKKKSAPEVPTPAVVANGLETAAQPPQVAAA</sequence>
<dbReference type="InterPro" id="IPR040750">
    <property type="entry name" value="eIF3m_C_helix"/>
</dbReference>
<evidence type="ECO:0000256" key="3">
    <source>
        <dbReference type="ARBA" id="ARBA00022540"/>
    </source>
</evidence>
<dbReference type="Proteomes" id="UP000186601">
    <property type="component" value="Unassembled WGS sequence"/>
</dbReference>
<evidence type="ECO:0000313" key="7">
    <source>
        <dbReference type="EMBL" id="PSR93807.1"/>
    </source>
</evidence>
<evidence type="ECO:0000256" key="1">
    <source>
        <dbReference type="ARBA" id="ARBA00008482"/>
    </source>
</evidence>
<feature type="domain" description="PCI" evidence="6">
    <location>
        <begin position="181"/>
        <end position="368"/>
    </location>
</feature>
<comment type="subunit">
    <text evidence="5">Component of the eukaryotic translation initiation factor 3 (eIF-3) complex.</text>
</comment>
<dbReference type="PROSITE" id="PS50250">
    <property type="entry name" value="PCI"/>
    <property type="match status" value="1"/>
</dbReference>
<proteinExistence type="inferred from homology"/>
<dbReference type="STRING" id="98765.A0A2R6PNA0"/>
<dbReference type="GO" id="GO:0071541">
    <property type="term" value="C:eukaryotic translation initiation factor 3 complex, eIF3m"/>
    <property type="evidence" value="ECO:0007669"/>
    <property type="project" value="UniProtKB-UniRule"/>
</dbReference>
<evidence type="ECO:0000256" key="4">
    <source>
        <dbReference type="ARBA" id="ARBA00022917"/>
    </source>
</evidence>
<keyword evidence="2 5" id="KW-0963">Cytoplasm</keyword>
<dbReference type="AlphaFoldDB" id="A0A2R6PNA0"/>
<comment type="similarity">
    <text evidence="5">Belongs to the eIF-3 subunit M family.</text>
</comment>
<keyword evidence="3 5" id="KW-0396">Initiation factor</keyword>
<dbReference type="GO" id="GO:0001732">
    <property type="term" value="P:formation of cytoplasmic translation initiation complex"/>
    <property type="evidence" value="ECO:0007669"/>
    <property type="project" value="UniProtKB-UniRule"/>
</dbReference>
<comment type="similarity">
    <text evidence="1">Belongs to the CSN7/EIF3M family. CSN7 subfamily.</text>
</comment>
<name>A0A2R6PNA0_9APHY</name>
<accession>A0A2R6PNA0</accession>
<comment type="subcellular location">
    <subcellularLocation>
        <location evidence="5">Cytoplasm</location>
    </subcellularLocation>
</comment>
<dbReference type="EMBL" id="MLYV02000468">
    <property type="protein sequence ID" value="PSR93807.1"/>
    <property type="molecule type" value="Genomic_DNA"/>
</dbReference>
<gene>
    <name evidence="7" type="ORF">PHLCEN_2v4702</name>
</gene>
<dbReference type="PANTHER" id="PTHR15350:SF2">
    <property type="entry name" value="EUKARYOTIC TRANSLATION INITIATION FACTOR 3 SUBUNIT M"/>
    <property type="match status" value="1"/>
</dbReference>
<dbReference type="SMART" id="SM00088">
    <property type="entry name" value="PINT"/>
    <property type="match status" value="1"/>
</dbReference>